<keyword evidence="3" id="KW-1185">Reference proteome</keyword>
<dbReference type="GO" id="GO:0042799">
    <property type="term" value="F:histone H4K20 methyltransferase activity"/>
    <property type="evidence" value="ECO:0007669"/>
    <property type="project" value="TreeGrafter"/>
</dbReference>
<evidence type="ECO:0000313" key="3">
    <source>
        <dbReference type="Proteomes" id="UP000823561"/>
    </source>
</evidence>
<dbReference type="Pfam" id="PF00856">
    <property type="entry name" value="SET"/>
    <property type="match status" value="1"/>
</dbReference>
<reference evidence="2" key="1">
    <citation type="submission" date="2020-10" db="EMBL/GenBank/DDBJ databases">
        <title>Chromosome-scale genome assembly of the Allis shad, Alosa alosa.</title>
        <authorList>
            <person name="Margot Z."/>
            <person name="Christophe K."/>
            <person name="Cabau C."/>
            <person name="Louis A."/>
            <person name="Berthelot C."/>
            <person name="Parey E."/>
            <person name="Roest Crollius H."/>
            <person name="Montfort J."/>
            <person name="Robinson-Rechavi M."/>
            <person name="Bucao C."/>
            <person name="Bouchez O."/>
            <person name="Gislard M."/>
            <person name="Lluch J."/>
            <person name="Milhes M."/>
            <person name="Lampietro C."/>
            <person name="Lopez Roques C."/>
            <person name="Donnadieu C."/>
            <person name="Braasch I."/>
            <person name="Desvignes T."/>
            <person name="Postlethwait J."/>
            <person name="Bobe J."/>
            <person name="Guiguen Y."/>
        </authorList>
    </citation>
    <scope>NUCLEOTIDE SEQUENCE</scope>
    <source>
        <strain evidence="2">M-15738</strain>
        <tissue evidence="2">Blood</tissue>
    </source>
</reference>
<comment type="caution">
    <text evidence="2">The sequence shown here is derived from an EMBL/GenBank/DDBJ whole genome shotgun (WGS) entry which is preliminary data.</text>
</comment>
<name>A0AAV6H080_9TELE</name>
<dbReference type="Proteomes" id="UP000823561">
    <property type="component" value="Chromosome 6"/>
</dbReference>
<dbReference type="InterPro" id="IPR051760">
    <property type="entry name" value="KMT5A"/>
</dbReference>
<dbReference type="SMART" id="SM00317">
    <property type="entry name" value="SET"/>
    <property type="match status" value="1"/>
</dbReference>
<evidence type="ECO:0000313" key="2">
    <source>
        <dbReference type="EMBL" id="KAG5280439.1"/>
    </source>
</evidence>
<dbReference type="GO" id="GO:0043516">
    <property type="term" value="P:regulation of DNA damage response, signal transduction by p53 class mediator"/>
    <property type="evidence" value="ECO:0007669"/>
    <property type="project" value="TreeGrafter"/>
</dbReference>
<protein>
    <recommendedName>
        <fullName evidence="1">SET domain-containing protein</fullName>
    </recommendedName>
</protein>
<dbReference type="EMBL" id="JADWDJ010000006">
    <property type="protein sequence ID" value="KAG5280439.1"/>
    <property type="molecule type" value="Genomic_DNA"/>
</dbReference>
<dbReference type="GO" id="GO:0006357">
    <property type="term" value="P:regulation of transcription by RNA polymerase II"/>
    <property type="evidence" value="ECO:0007669"/>
    <property type="project" value="TreeGrafter"/>
</dbReference>
<gene>
    <name evidence="2" type="ORF">AALO_G00089160</name>
</gene>
<dbReference type="PANTHER" id="PTHR46167">
    <property type="entry name" value="N-LYSINE METHYLTRANSFERASE KMT5A"/>
    <property type="match status" value="1"/>
</dbReference>
<dbReference type="InterPro" id="IPR001214">
    <property type="entry name" value="SET_dom"/>
</dbReference>
<dbReference type="GO" id="GO:0005700">
    <property type="term" value="C:polytene chromosome"/>
    <property type="evidence" value="ECO:0007669"/>
    <property type="project" value="TreeGrafter"/>
</dbReference>
<dbReference type="SUPFAM" id="SSF82199">
    <property type="entry name" value="SET domain"/>
    <property type="match status" value="1"/>
</dbReference>
<dbReference type="AlphaFoldDB" id="A0AAV6H080"/>
<dbReference type="PROSITE" id="PS50280">
    <property type="entry name" value="SET"/>
    <property type="match status" value="1"/>
</dbReference>
<sequence length="254" mass="29218">MVLSRRLKAVSRFLRIHRQLVGVVSRRLKAVSRFLRIHRWLVRAHIGRHQPTLDKVRLVISKEKWHANLPDLKDILQAWISEQKTSIEKDGKIIKAVSEQKWKGLQIQDFGGDKGKGVVATMPFTKGDVLCDYHGRIIPASEGKKLLSEQQSGEMGYLFFFKTRGGASLCIDAQTFPCECHPLKDTFGRRMNHSKKKFNVKPVHFQLKFPDGCRDTILFLASKDIQCNDEILWDYGVNKTSFRGEGLDLDWLDE</sequence>
<evidence type="ECO:0000259" key="1">
    <source>
        <dbReference type="PROSITE" id="PS50280"/>
    </source>
</evidence>
<feature type="domain" description="SET" evidence="1">
    <location>
        <begin position="103"/>
        <end position="236"/>
    </location>
</feature>
<accession>A0AAV6H080</accession>
<dbReference type="InterPro" id="IPR046341">
    <property type="entry name" value="SET_dom_sf"/>
</dbReference>
<dbReference type="Gene3D" id="2.170.270.10">
    <property type="entry name" value="SET domain"/>
    <property type="match status" value="1"/>
</dbReference>
<dbReference type="PANTHER" id="PTHR46167:SF1">
    <property type="entry name" value="N-LYSINE METHYLTRANSFERASE KMT5A"/>
    <property type="match status" value="1"/>
</dbReference>
<organism evidence="2 3">
    <name type="scientific">Alosa alosa</name>
    <name type="common">allis shad</name>
    <dbReference type="NCBI Taxonomy" id="278164"/>
    <lineage>
        <taxon>Eukaryota</taxon>
        <taxon>Metazoa</taxon>
        <taxon>Chordata</taxon>
        <taxon>Craniata</taxon>
        <taxon>Vertebrata</taxon>
        <taxon>Euteleostomi</taxon>
        <taxon>Actinopterygii</taxon>
        <taxon>Neopterygii</taxon>
        <taxon>Teleostei</taxon>
        <taxon>Clupei</taxon>
        <taxon>Clupeiformes</taxon>
        <taxon>Clupeoidei</taxon>
        <taxon>Clupeidae</taxon>
        <taxon>Alosa</taxon>
    </lineage>
</organism>
<dbReference type="GO" id="GO:0005634">
    <property type="term" value="C:nucleus"/>
    <property type="evidence" value="ECO:0007669"/>
    <property type="project" value="TreeGrafter"/>
</dbReference>
<proteinExistence type="predicted"/>